<name>A0ABX4HWW4_9GAMM</name>
<dbReference type="EMBL" id="LRFG02000005">
    <property type="protein sequence ID" value="PCO04483.1"/>
    <property type="molecule type" value="Genomic_DNA"/>
</dbReference>
<dbReference type="SUPFAM" id="SSF53474">
    <property type="entry name" value="alpha/beta-Hydrolases"/>
    <property type="match status" value="1"/>
</dbReference>
<sequence length="318" mass="35297">MTSAAGCARPRWWWKRPMRSCNKMVRFFLLLVVLFSAQALATDKSREELEDVVEEGSIESFIANAIAHAKATVKPTTLEAISADLRPHDKEYFPESDKPVPTVLFFHGCSGPTASHEQDWAKRFNGEGIGMIAVDSYAGRGIDWQQACNMQAMTPWQRSADILATIEDVKNDSRVDAEQLYVAGFSHGAVTIWAALAQASANSAPIGLKEWPQVGFEQHVQGAFMFYGTCMQPWTVDVDAVQFLAEEDRYIEEEVCQAYLPNHPQQAGELTLKLYEGATHTFDHADPNQANIEAGSKYDPVATEDAWQTMLSMIKGGN</sequence>
<feature type="domain" description="Dienelactone hydrolase" evidence="2">
    <location>
        <begin position="95"/>
        <end position="195"/>
    </location>
</feature>
<feature type="signal peptide" evidence="1">
    <location>
        <begin position="1"/>
        <end position="41"/>
    </location>
</feature>
<dbReference type="InterPro" id="IPR050261">
    <property type="entry name" value="FrsA_esterase"/>
</dbReference>
<keyword evidence="4" id="KW-1185">Reference proteome</keyword>
<evidence type="ECO:0000313" key="3">
    <source>
        <dbReference type="EMBL" id="PCO04483.1"/>
    </source>
</evidence>
<gene>
    <name evidence="3" type="ORF">AWR36_013620</name>
</gene>
<proteinExistence type="predicted"/>
<dbReference type="Gene3D" id="3.40.50.1820">
    <property type="entry name" value="alpha/beta hydrolase"/>
    <property type="match status" value="1"/>
</dbReference>
<keyword evidence="1" id="KW-0732">Signal</keyword>
<evidence type="ECO:0000313" key="4">
    <source>
        <dbReference type="Proteomes" id="UP000218427"/>
    </source>
</evidence>
<evidence type="ECO:0000256" key="1">
    <source>
        <dbReference type="SAM" id="SignalP"/>
    </source>
</evidence>
<dbReference type="InterPro" id="IPR029058">
    <property type="entry name" value="AB_hydrolase_fold"/>
</dbReference>
<evidence type="ECO:0000259" key="2">
    <source>
        <dbReference type="Pfam" id="PF01738"/>
    </source>
</evidence>
<feature type="chain" id="PRO_5045422566" description="Dienelactone hydrolase domain-containing protein" evidence="1">
    <location>
        <begin position="42"/>
        <end position="318"/>
    </location>
</feature>
<dbReference type="Proteomes" id="UP000218427">
    <property type="component" value="Unassembled WGS sequence"/>
</dbReference>
<comment type="caution">
    <text evidence="3">The sequence shown here is derived from an EMBL/GenBank/DDBJ whole genome shotgun (WGS) entry which is preliminary data.</text>
</comment>
<protein>
    <recommendedName>
        <fullName evidence="2">Dienelactone hydrolase domain-containing protein</fullName>
    </recommendedName>
</protein>
<organism evidence="3 4">
    <name type="scientific">Microbulbifer flavimaris</name>
    <dbReference type="NCBI Taxonomy" id="1781068"/>
    <lineage>
        <taxon>Bacteria</taxon>
        <taxon>Pseudomonadati</taxon>
        <taxon>Pseudomonadota</taxon>
        <taxon>Gammaproteobacteria</taxon>
        <taxon>Cellvibrionales</taxon>
        <taxon>Microbulbiferaceae</taxon>
        <taxon>Microbulbifer</taxon>
    </lineage>
</organism>
<dbReference type="PANTHER" id="PTHR22946">
    <property type="entry name" value="DIENELACTONE HYDROLASE DOMAIN-CONTAINING PROTEIN-RELATED"/>
    <property type="match status" value="1"/>
</dbReference>
<reference evidence="3" key="1">
    <citation type="submission" date="2017-08" db="EMBL/GenBank/DDBJ databases">
        <title>Microbulbifer marisrubri sp. nov., a halophilic alphaproteobacterium isolated from marine sediment of the Yellow Sea, China.</title>
        <authorList>
            <person name="Zhang G."/>
            <person name="Xiong Q."/>
        </authorList>
    </citation>
    <scope>NUCLEOTIDE SEQUENCE [LARGE SCALE GENOMIC DNA]</scope>
    <source>
        <strain evidence="3">WRN-8</strain>
    </source>
</reference>
<accession>A0ABX4HWW4</accession>
<dbReference type="Pfam" id="PF01738">
    <property type="entry name" value="DLH"/>
    <property type="match status" value="2"/>
</dbReference>
<dbReference type="InterPro" id="IPR002925">
    <property type="entry name" value="Dienelactn_hydro"/>
</dbReference>
<feature type="domain" description="Dienelactone hydrolase" evidence="2">
    <location>
        <begin position="218"/>
        <end position="315"/>
    </location>
</feature>